<protein>
    <recommendedName>
        <fullName evidence="4">V-type ATP synthase subunit E</fullName>
    </recommendedName>
</protein>
<dbReference type="Proteomes" id="UP001234343">
    <property type="component" value="Unassembled WGS sequence"/>
</dbReference>
<dbReference type="Gene3D" id="1.20.5.2950">
    <property type="match status" value="1"/>
</dbReference>
<dbReference type="RefSeq" id="WP_289363965.1">
    <property type="nucleotide sequence ID" value="NZ_JAUCBP010000006.1"/>
</dbReference>
<gene>
    <name evidence="2" type="ORF">QTP81_04305</name>
</gene>
<reference evidence="2 3" key="1">
    <citation type="submission" date="2023-06" db="EMBL/GenBank/DDBJ databases">
        <title>Alteromonas sp. ASW11-36 isolated from intertidal sand.</title>
        <authorList>
            <person name="Li Y."/>
        </authorList>
    </citation>
    <scope>NUCLEOTIDE SEQUENCE [LARGE SCALE GENOMIC DNA]</scope>
    <source>
        <strain evidence="2 3">ASW11-36</strain>
    </source>
</reference>
<evidence type="ECO:0000313" key="3">
    <source>
        <dbReference type="Proteomes" id="UP001234343"/>
    </source>
</evidence>
<proteinExistence type="predicted"/>
<keyword evidence="3" id="KW-1185">Reference proteome</keyword>
<evidence type="ECO:0008006" key="4">
    <source>
        <dbReference type="Google" id="ProtNLM"/>
    </source>
</evidence>
<comment type="caution">
    <text evidence="2">The sequence shown here is derived from an EMBL/GenBank/DDBJ whole genome shotgun (WGS) entry which is preliminary data.</text>
</comment>
<organism evidence="2 3">
    <name type="scientific">Alteromonas arenosi</name>
    <dbReference type="NCBI Taxonomy" id="3055817"/>
    <lineage>
        <taxon>Bacteria</taxon>
        <taxon>Pseudomonadati</taxon>
        <taxon>Pseudomonadota</taxon>
        <taxon>Gammaproteobacteria</taxon>
        <taxon>Alteromonadales</taxon>
        <taxon>Alteromonadaceae</taxon>
        <taxon>Alteromonas/Salinimonas group</taxon>
        <taxon>Alteromonas</taxon>
    </lineage>
</organism>
<keyword evidence="1" id="KW-0175">Coiled coil</keyword>
<feature type="coiled-coil region" evidence="1">
    <location>
        <begin position="27"/>
        <end position="76"/>
    </location>
</feature>
<accession>A0ABT7SUG0</accession>
<sequence>MSEPQQISQGVDQLIERLKNEGVAAGEQKANAIIADAEQQAKQIIAKAKQESQQRINKAREQAREFQSAAESALKIAVRDMMLGLKSDLTRELSEDLQRLVSEAMLKTEVLEQLIVEAAASSIKTAKAAKNIEVILPEKIIGLSELRNDPSALKTGPISELVFGLTQNRLREGVSFVVSEDLNAGIQIRLVDKDVTLDLSDSAVSELLLAHIQPRFRAMIEGVIR</sequence>
<evidence type="ECO:0000313" key="2">
    <source>
        <dbReference type="EMBL" id="MDM7859821.1"/>
    </source>
</evidence>
<dbReference type="EMBL" id="JAUCBP010000006">
    <property type="protein sequence ID" value="MDM7859821.1"/>
    <property type="molecule type" value="Genomic_DNA"/>
</dbReference>
<evidence type="ECO:0000256" key="1">
    <source>
        <dbReference type="SAM" id="Coils"/>
    </source>
</evidence>
<name>A0ABT7SUG0_9ALTE</name>